<comment type="subcellular location">
    <subcellularLocation>
        <location evidence="1">Secreted</location>
    </subcellularLocation>
</comment>
<keyword evidence="2" id="KW-0964">Secreted</keyword>
<protein>
    <submittedName>
        <fullName evidence="6">C1q-related factor-like</fullName>
    </submittedName>
</protein>
<dbReference type="Pfam" id="PF00386">
    <property type="entry name" value="C1q"/>
    <property type="match status" value="1"/>
</dbReference>
<keyword evidence="5" id="KW-1185">Reference proteome</keyword>
<dbReference type="InterPro" id="IPR008983">
    <property type="entry name" value="Tumour_necrosis_fac-like_dom"/>
</dbReference>
<dbReference type="KEGG" id="cvn:111110375"/>
<dbReference type="SUPFAM" id="SSF49842">
    <property type="entry name" value="TNF-like"/>
    <property type="match status" value="1"/>
</dbReference>
<accession>A0A8B8BGR7</accession>
<dbReference type="PANTHER" id="PTHR15427">
    <property type="entry name" value="EMILIN ELASTIN MICROFIBRIL INTERFACE-LOCATED PROTEIN ELASTIN MICROFIBRIL INTERFACER"/>
    <property type="match status" value="1"/>
</dbReference>
<dbReference type="GO" id="GO:0005581">
    <property type="term" value="C:collagen trimer"/>
    <property type="evidence" value="ECO:0007669"/>
    <property type="project" value="UniProtKB-KW"/>
</dbReference>
<dbReference type="PRINTS" id="PR00007">
    <property type="entry name" value="COMPLEMNTC1Q"/>
</dbReference>
<dbReference type="OrthoDB" id="6137432at2759"/>
<reference evidence="6" key="1">
    <citation type="submission" date="2025-08" db="UniProtKB">
        <authorList>
            <consortium name="RefSeq"/>
        </authorList>
    </citation>
    <scope>IDENTIFICATION</scope>
    <source>
        <tissue evidence="6">Whole sample</tissue>
    </source>
</reference>
<dbReference type="RefSeq" id="XP_022302562.1">
    <property type="nucleotide sequence ID" value="XM_022446854.1"/>
</dbReference>
<dbReference type="AlphaFoldDB" id="A0A8B8BGR7"/>
<dbReference type="Gene3D" id="2.60.120.40">
    <property type="match status" value="1"/>
</dbReference>
<feature type="chain" id="PRO_5034956771" evidence="3">
    <location>
        <begin position="24"/>
        <end position="199"/>
    </location>
</feature>
<name>A0A8B8BGR7_CRAVI</name>
<dbReference type="GeneID" id="111110375"/>
<evidence type="ECO:0000256" key="3">
    <source>
        <dbReference type="SAM" id="SignalP"/>
    </source>
</evidence>
<organism evidence="5 6">
    <name type="scientific">Crassostrea virginica</name>
    <name type="common">Eastern oyster</name>
    <dbReference type="NCBI Taxonomy" id="6565"/>
    <lineage>
        <taxon>Eukaryota</taxon>
        <taxon>Metazoa</taxon>
        <taxon>Spiralia</taxon>
        <taxon>Lophotrochozoa</taxon>
        <taxon>Mollusca</taxon>
        <taxon>Bivalvia</taxon>
        <taxon>Autobranchia</taxon>
        <taxon>Pteriomorphia</taxon>
        <taxon>Ostreida</taxon>
        <taxon>Ostreoidea</taxon>
        <taxon>Ostreidae</taxon>
        <taxon>Crassostrea</taxon>
    </lineage>
</organism>
<evidence type="ECO:0000313" key="6">
    <source>
        <dbReference type="RefSeq" id="XP_022302562.1"/>
    </source>
</evidence>
<keyword evidence="3" id="KW-0732">Signal</keyword>
<dbReference type="InterPro" id="IPR050392">
    <property type="entry name" value="Collagen/C1q_domain"/>
</dbReference>
<evidence type="ECO:0000313" key="5">
    <source>
        <dbReference type="Proteomes" id="UP000694844"/>
    </source>
</evidence>
<dbReference type="InterPro" id="IPR001073">
    <property type="entry name" value="C1q_dom"/>
</dbReference>
<proteinExistence type="predicted"/>
<dbReference type="SMART" id="SM00110">
    <property type="entry name" value="C1Q"/>
    <property type="match status" value="1"/>
</dbReference>
<evidence type="ECO:0000259" key="4">
    <source>
        <dbReference type="PROSITE" id="PS50871"/>
    </source>
</evidence>
<evidence type="ECO:0000256" key="1">
    <source>
        <dbReference type="ARBA" id="ARBA00004613"/>
    </source>
</evidence>
<dbReference type="Proteomes" id="UP000694844">
    <property type="component" value="Chromosome 8"/>
</dbReference>
<gene>
    <name evidence="6" type="primary">LOC111110375</name>
</gene>
<dbReference type="PROSITE" id="PS50871">
    <property type="entry name" value="C1Q"/>
    <property type="match status" value="1"/>
</dbReference>
<feature type="domain" description="C1q" evidence="4">
    <location>
        <begin position="69"/>
        <end position="199"/>
    </location>
</feature>
<sequence>MLFKPALSLAVTVSLLTIVSVRGTSLVETKTKLKALQSLVLNNAQATVKLDSTALKQLLKLSSYGMVQLHGIKVSFSVNMKAKELNLGGGQTVIYDEVLTNDGKGYDDRTGVFTSPVAGTYMFVVDALSPKPLWLRIFLNKTIVASLHISESHSNGVYLQISRTVILKLRKGDHVKVVSAAKGSVHNNGYSGFSGAKLY</sequence>
<evidence type="ECO:0000256" key="2">
    <source>
        <dbReference type="ARBA" id="ARBA00022525"/>
    </source>
</evidence>
<feature type="signal peptide" evidence="3">
    <location>
        <begin position="1"/>
        <end position="23"/>
    </location>
</feature>
<dbReference type="PANTHER" id="PTHR15427:SF33">
    <property type="entry name" value="COLLAGEN IV NC1 DOMAIN-CONTAINING PROTEIN"/>
    <property type="match status" value="1"/>
</dbReference>